<dbReference type="EMBL" id="JAGTTN010000018">
    <property type="protein sequence ID" value="MCC2034228.1"/>
    <property type="molecule type" value="Genomic_DNA"/>
</dbReference>
<dbReference type="PANTHER" id="PTHR13817">
    <property type="entry name" value="TITIN"/>
    <property type="match status" value="1"/>
</dbReference>
<keyword evidence="3" id="KW-0119">Carbohydrate metabolism</keyword>
<dbReference type="Pfam" id="PF00041">
    <property type="entry name" value="fn3"/>
    <property type="match status" value="1"/>
</dbReference>
<dbReference type="SMART" id="SM00060">
    <property type="entry name" value="FN3"/>
    <property type="match status" value="1"/>
</dbReference>
<evidence type="ECO:0000256" key="1">
    <source>
        <dbReference type="ARBA" id="ARBA00022737"/>
    </source>
</evidence>
<dbReference type="Gene3D" id="2.60.40.10">
    <property type="entry name" value="Immunoglobulins"/>
    <property type="match status" value="2"/>
</dbReference>
<sequence>PVTGLTTGSEYWFKVRAVNANGASAYTASVFATPVGTTPTATPTPTNPTNVPGLPGGVTAASASSTSVAVSWTAVSGATKYEIAYRPTVAGSVKYVTTTATTQPVTGLTTGSEYWFKVRAVNANGASAYTASVFATPVGTTPTATPTPTTTPT</sequence>
<reference evidence="5" key="1">
    <citation type="submission" date="2021-04" db="EMBL/GenBank/DDBJ databases">
        <title>Microbacterium tenobrionis sp. nov. and Microbacterium allomyrinae sp. nov., isolated from larvae of Tenobrio molitor and Allomyrina dichotoma, respectively.</title>
        <authorList>
            <person name="Lee S.D."/>
        </authorList>
    </citation>
    <scope>NUCLEOTIDE SEQUENCE</scope>
    <source>
        <strain evidence="5">BWT-G7</strain>
    </source>
</reference>
<keyword evidence="6" id="KW-1185">Reference proteome</keyword>
<dbReference type="InterPro" id="IPR036116">
    <property type="entry name" value="FN3_sf"/>
</dbReference>
<dbReference type="PANTHER" id="PTHR13817:SF151">
    <property type="entry name" value="TITIN"/>
    <property type="match status" value="1"/>
</dbReference>
<accession>A0A9X1S5G6</accession>
<keyword evidence="2" id="KW-0378">Hydrolase</keyword>
<dbReference type="PROSITE" id="PS50853">
    <property type="entry name" value="FN3"/>
    <property type="match status" value="2"/>
</dbReference>
<dbReference type="CDD" id="cd00063">
    <property type="entry name" value="FN3"/>
    <property type="match status" value="2"/>
</dbReference>
<dbReference type="RefSeq" id="WP_267492965.1">
    <property type="nucleotide sequence ID" value="NZ_JAGTTN010000018.1"/>
</dbReference>
<dbReference type="PRINTS" id="PR00014">
    <property type="entry name" value="FNTYPEIII"/>
</dbReference>
<organism evidence="5 6">
    <name type="scientific">Microbacterium allomyrinae</name>
    <dbReference type="NCBI Taxonomy" id="2830666"/>
    <lineage>
        <taxon>Bacteria</taxon>
        <taxon>Bacillati</taxon>
        <taxon>Actinomycetota</taxon>
        <taxon>Actinomycetes</taxon>
        <taxon>Micrococcales</taxon>
        <taxon>Microbacteriaceae</taxon>
        <taxon>Microbacterium</taxon>
    </lineage>
</organism>
<dbReference type="AlphaFoldDB" id="A0A9X1S5G6"/>
<dbReference type="GO" id="GO:0016798">
    <property type="term" value="F:hydrolase activity, acting on glycosyl bonds"/>
    <property type="evidence" value="ECO:0007669"/>
    <property type="project" value="UniProtKB-KW"/>
</dbReference>
<dbReference type="InterPro" id="IPR013783">
    <property type="entry name" value="Ig-like_fold"/>
</dbReference>
<feature type="non-terminal residue" evidence="5">
    <location>
        <position position="153"/>
    </location>
</feature>
<keyword evidence="2" id="KW-0326">Glycosidase</keyword>
<dbReference type="GO" id="GO:0000272">
    <property type="term" value="P:polysaccharide catabolic process"/>
    <property type="evidence" value="ECO:0007669"/>
    <property type="project" value="UniProtKB-KW"/>
</dbReference>
<feature type="non-terminal residue" evidence="5">
    <location>
        <position position="1"/>
    </location>
</feature>
<gene>
    <name evidence="5" type="ORF">KEC57_18795</name>
</gene>
<dbReference type="InterPro" id="IPR003961">
    <property type="entry name" value="FN3_dom"/>
</dbReference>
<proteinExistence type="predicted"/>
<feature type="domain" description="Fibronectin type-III" evidence="4">
    <location>
        <begin position="54"/>
        <end position="143"/>
    </location>
</feature>
<evidence type="ECO:0000256" key="3">
    <source>
        <dbReference type="ARBA" id="ARBA00023326"/>
    </source>
</evidence>
<evidence type="ECO:0000313" key="6">
    <source>
        <dbReference type="Proteomes" id="UP001139354"/>
    </source>
</evidence>
<keyword evidence="3" id="KW-0624">Polysaccharide degradation</keyword>
<name>A0A9X1S5G6_9MICO</name>
<keyword evidence="1" id="KW-0677">Repeat</keyword>
<dbReference type="SUPFAM" id="SSF49265">
    <property type="entry name" value="Fibronectin type III"/>
    <property type="match status" value="1"/>
</dbReference>
<evidence type="ECO:0000259" key="4">
    <source>
        <dbReference type="PROSITE" id="PS50853"/>
    </source>
</evidence>
<dbReference type="Proteomes" id="UP001139354">
    <property type="component" value="Unassembled WGS sequence"/>
</dbReference>
<dbReference type="InterPro" id="IPR050964">
    <property type="entry name" value="Striated_Muscle_Regulatory"/>
</dbReference>
<protein>
    <submittedName>
        <fullName evidence="5">Fibronectin type III domain-containing protein</fullName>
    </submittedName>
</protein>
<feature type="domain" description="Fibronectin type-III" evidence="4">
    <location>
        <begin position="1"/>
        <end position="40"/>
    </location>
</feature>
<evidence type="ECO:0000313" key="5">
    <source>
        <dbReference type="EMBL" id="MCC2034228.1"/>
    </source>
</evidence>
<evidence type="ECO:0000256" key="2">
    <source>
        <dbReference type="ARBA" id="ARBA00023295"/>
    </source>
</evidence>
<comment type="caution">
    <text evidence="5">The sequence shown here is derived from an EMBL/GenBank/DDBJ whole genome shotgun (WGS) entry which is preliminary data.</text>
</comment>